<comment type="catalytic activity">
    <reaction evidence="8">
        <text>ATP + H2O = ADP + phosphate + H(+)</text>
        <dbReference type="Rhea" id="RHEA:13065"/>
        <dbReference type="ChEBI" id="CHEBI:15377"/>
        <dbReference type="ChEBI" id="CHEBI:15378"/>
        <dbReference type="ChEBI" id="CHEBI:30616"/>
        <dbReference type="ChEBI" id="CHEBI:43474"/>
        <dbReference type="ChEBI" id="CHEBI:456216"/>
        <dbReference type="EC" id="5.6.2.4"/>
    </reaction>
</comment>
<dbReference type="InterPro" id="IPR014017">
    <property type="entry name" value="DNA_helicase_UvrD-like_C"/>
</dbReference>
<keyword evidence="5" id="KW-0413">Isomerase</keyword>
<dbReference type="GO" id="GO:0000725">
    <property type="term" value="P:recombinational repair"/>
    <property type="evidence" value="ECO:0007669"/>
    <property type="project" value="TreeGrafter"/>
</dbReference>
<evidence type="ECO:0000313" key="11">
    <source>
        <dbReference type="EMBL" id="RNE49368.1"/>
    </source>
</evidence>
<keyword evidence="2 9" id="KW-0378">Hydrolase</keyword>
<dbReference type="Pfam" id="PF13361">
    <property type="entry name" value="UvrD_C"/>
    <property type="match status" value="1"/>
</dbReference>
<feature type="domain" description="UvrD-like helicase ATP-binding" evidence="10">
    <location>
        <begin position="292"/>
        <end position="631"/>
    </location>
</feature>
<dbReference type="EMBL" id="PTJO01000003">
    <property type="protein sequence ID" value="RNE49368.1"/>
    <property type="molecule type" value="Genomic_DNA"/>
</dbReference>
<reference evidence="11 12" key="1">
    <citation type="submission" date="2018-02" db="EMBL/GenBank/DDBJ databases">
        <title>Corynebacterium alimpuense sp. nov., a marine obligate actinomycete isolated from sediments of Valparaiso bay, Chile.</title>
        <authorList>
            <person name="Claverias F."/>
            <person name="Gonzales-Siles L."/>
            <person name="Salva-Serra F."/>
            <person name="Inganaes E."/>
            <person name="Molin K."/>
            <person name="Cumsille A."/>
            <person name="Undabarrena A."/>
            <person name="Couve E."/>
            <person name="Moore E.R.B."/>
            <person name="Gomila M."/>
            <person name="Camara B."/>
        </authorList>
    </citation>
    <scope>NUCLEOTIDE SEQUENCE [LARGE SCALE GENOMIC DNA]</scope>
    <source>
        <strain evidence="11 12">CCUG 69366</strain>
    </source>
</reference>
<dbReference type="GO" id="GO:0003677">
    <property type="term" value="F:DNA binding"/>
    <property type="evidence" value="ECO:0007669"/>
    <property type="project" value="InterPro"/>
</dbReference>
<dbReference type="InterPro" id="IPR027417">
    <property type="entry name" value="P-loop_NTPase"/>
</dbReference>
<comment type="caution">
    <text evidence="11">The sequence shown here is derived from an EMBL/GenBank/DDBJ whole genome shotgun (WGS) entry which is preliminary data.</text>
</comment>
<feature type="binding site" evidence="9">
    <location>
        <begin position="313"/>
        <end position="320"/>
    </location>
    <ligand>
        <name>ATP</name>
        <dbReference type="ChEBI" id="CHEBI:30616"/>
    </ligand>
</feature>
<dbReference type="GO" id="GO:0005829">
    <property type="term" value="C:cytosol"/>
    <property type="evidence" value="ECO:0007669"/>
    <property type="project" value="TreeGrafter"/>
</dbReference>
<dbReference type="GO" id="GO:0043138">
    <property type="term" value="F:3'-5' DNA helicase activity"/>
    <property type="evidence" value="ECO:0007669"/>
    <property type="project" value="UniProtKB-EC"/>
</dbReference>
<comment type="catalytic activity">
    <reaction evidence="6">
        <text>Couples ATP hydrolysis with the unwinding of duplex DNA by translocating in the 3'-5' direction.</text>
        <dbReference type="EC" id="5.6.2.4"/>
    </reaction>
</comment>
<dbReference type="PROSITE" id="PS51198">
    <property type="entry name" value="UVRD_HELICASE_ATP_BIND"/>
    <property type="match status" value="1"/>
</dbReference>
<dbReference type="EC" id="5.6.2.4" evidence="7"/>
<dbReference type="Gene3D" id="3.40.50.300">
    <property type="entry name" value="P-loop containing nucleotide triphosphate hydrolases"/>
    <property type="match status" value="2"/>
</dbReference>
<keyword evidence="3 9" id="KW-0347">Helicase</keyword>
<accession>A0A3M8KA80</accession>
<sequence>MAQLTLHKRFTVRDGLDKPIMAFMQKLMADPTNPSLHVEPINNSRDKRVRTGRINKQYRAVMFELTGHNDKHFVLIDVCNHDEAYELAATVSMRSNPVSGVTQLSFAETPSALSSVDISAEVESRAKKLAAEKIAAAAVAEAAADATDVVDTVDSVDAVAPAVSISDSPGKVLTEAGLTQAILEEQLGISPVATAVVFAVDDERDLDSLLADSPQWELDAILSLVAGFSIEQVRHDLSIEDTLATKQPEESDEVLLEGLHTPAAAMEFAYAPDEDALKAIIETRDFNAWRIFVHPSQKAVIDANFSGSGRVFGGAGTGKTVVAIHRANELVTRRGQAPTLGQHSPRVLLTTYTRTLSESLKSQMNVLNPRFPEASTQGAPGLWISGIDSLVFRVLKYARNDELAAAVQEVLGIEASVRPGPLDSRDEQEIWEQSLTLAAVELVPEKANPEFLSQEYSTVVLAGGITQQADYLRVPRPGRGTSLNRRERKAVWKVMEVFTKKCVSQDRFTWPMLAVLAAEVLTNRDQPKLFDHVIIDEAQDFHAGHWRFLRACVAEGPNDIFLAEDSHQRIYGQRLVLSRFGISTRGRASRRLSLNYRTTAQNLDYAVAILDGQLWHGSTDELDSTVGYRSSRQGPAPILARASNLAEERSLAIEQIKQWLEESPDAHVGVLTRTKFLVKQIVAQFREAGLNVVETRQATAAAEAEVSVMTMHSAKGLEFTHVVLLDVNENSMPRDYQLHGLGEAEVADVLQRERALLYVAASRARDALMITTSDRPSTLLPA</sequence>
<dbReference type="GO" id="GO:0005524">
    <property type="term" value="F:ATP binding"/>
    <property type="evidence" value="ECO:0007669"/>
    <property type="project" value="UniProtKB-UniRule"/>
</dbReference>
<keyword evidence="1 9" id="KW-0547">Nucleotide-binding</keyword>
<evidence type="ECO:0000256" key="5">
    <source>
        <dbReference type="ARBA" id="ARBA00023235"/>
    </source>
</evidence>
<dbReference type="InterPro" id="IPR014016">
    <property type="entry name" value="UvrD-like_ATP-bd"/>
</dbReference>
<name>A0A3M8KA80_9CORY</name>
<evidence type="ECO:0000256" key="6">
    <source>
        <dbReference type="ARBA" id="ARBA00034617"/>
    </source>
</evidence>
<dbReference type="PANTHER" id="PTHR11070:SF45">
    <property type="entry name" value="DNA 3'-5' HELICASE"/>
    <property type="match status" value="1"/>
</dbReference>
<dbReference type="InterPro" id="IPR000212">
    <property type="entry name" value="DNA_helicase_UvrD/REP"/>
</dbReference>
<gene>
    <name evidence="11" type="ORF">C5L39_03100</name>
</gene>
<evidence type="ECO:0000256" key="4">
    <source>
        <dbReference type="ARBA" id="ARBA00022840"/>
    </source>
</evidence>
<protein>
    <recommendedName>
        <fullName evidence="7">DNA 3'-5' helicase</fullName>
        <ecNumber evidence="7">5.6.2.4</ecNumber>
    </recommendedName>
</protein>
<evidence type="ECO:0000256" key="2">
    <source>
        <dbReference type="ARBA" id="ARBA00022801"/>
    </source>
</evidence>
<dbReference type="OrthoDB" id="3196525at2"/>
<dbReference type="PANTHER" id="PTHR11070">
    <property type="entry name" value="UVRD / RECB / PCRA DNA HELICASE FAMILY MEMBER"/>
    <property type="match status" value="1"/>
</dbReference>
<dbReference type="SUPFAM" id="SSF52540">
    <property type="entry name" value="P-loop containing nucleoside triphosphate hydrolases"/>
    <property type="match status" value="1"/>
</dbReference>
<evidence type="ECO:0000256" key="1">
    <source>
        <dbReference type="ARBA" id="ARBA00022741"/>
    </source>
</evidence>
<dbReference type="AlphaFoldDB" id="A0A3M8KA80"/>
<evidence type="ECO:0000256" key="3">
    <source>
        <dbReference type="ARBA" id="ARBA00022806"/>
    </source>
</evidence>
<evidence type="ECO:0000256" key="8">
    <source>
        <dbReference type="ARBA" id="ARBA00048988"/>
    </source>
</evidence>
<keyword evidence="12" id="KW-1185">Reference proteome</keyword>
<keyword evidence="4 9" id="KW-0067">ATP-binding</keyword>
<evidence type="ECO:0000313" key="12">
    <source>
        <dbReference type="Proteomes" id="UP000266975"/>
    </source>
</evidence>
<dbReference type="Pfam" id="PF00580">
    <property type="entry name" value="UvrD-helicase"/>
    <property type="match status" value="1"/>
</dbReference>
<proteinExistence type="predicted"/>
<dbReference type="GO" id="GO:0016887">
    <property type="term" value="F:ATP hydrolysis activity"/>
    <property type="evidence" value="ECO:0007669"/>
    <property type="project" value="RHEA"/>
</dbReference>
<dbReference type="Proteomes" id="UP000266975">
    <property type="component" value="Unassembled WGS sequence"/>
</dbReference>
<evidence type="ECO:0000256" key="7">
    <source>
        <dbReference type="ARBA" id="ARBA00034808"/>
    </source>
</evidence>
<evidence type="ECO:0000256" key="9">
    <source>
        <dbReference type="PROSITE-ProRule" id="PRU00560"/>
    </source>
</evidence>
<evidence type="ECO:0000259" key="10">
    <source>
        <dbReference type="PROSITE" id="PS51198"/>
    </source>
</evidence>
<organism evidence="11 12">
    <name type="scientific">Corynebacterium alimapuense</name>
    <dbReference type="NCBI Taxonomy" id="1576874"/>
    <lineage>
        <taxon>Bacteria</taxon>
        <taxon>Bacillati</taxon>
        <taxon>Actinomycetota</taxon>
        <taxon>Actinomycetes</taxon>
        <taxon>Mycobacteriales</taxon>
        <taxon>Corynebacteriaceae</taxon>
        <taxon>Corynebacterium</taxon>
    </lineage>
</organism>